<evidence type="ECO:0000313" key="10">
    <source>
        <dbReference type="EMBL" id="KAH7120404.1"/>
    </source>
</evidence>
<feature type="transmembrane region" description="Helical" evidence="8">
    <location>
        <begin position="520"/>
        <end position="538"/>
    </location>
</feature>
<keyword evidence="5 8" id="KW-0472">Membrane</keyword>
<dbReference type="AlphaFoldDB" id="A0A9P9DK64"/>
<feature type="transmembrane region" description="Helical" evidence="8">
    <location>
        <begin position="285"/>
        <end position="304"/>
    </location>
</feature>
<feature type="transmembrane region" description="Helical" evidence="8">
    <location>
        <begin position="93"/>
        <end position="118"/>
    </location>
</feature>
<feature type="transmembrane region" description="Helical" evidence="8">
    <location>
        <begin position="414"/>
        <end position="431"/>
    </location>
</feature>
<evidence type="ECO:0000256" key="7">
    <source>
        <dbReference type="SAM" id="MobiDB-lite"/>
    </source>
</evidence>
<name>A0A9P9DK64_9HYPO</name>
<feature type="transmembrane region" description="Helical" evidence="8">
    <location>
        <begin position="124"/>
        <end position="149"/>
    </location>
</feature>
<dbReference type="Pfam" id="PF07690">
    <property type="entry name" value="MFS_1"/>
    <property type="match status" value="1"/>
</dbReference>
<evidence type="ECO:0000256" key="5">
    <source>
        <dbReference type="ARBA" id="ARBA00023136"/>
    </source>
</evidence>
<gene>
    <name evidence="10" type="ORF">B0J13DRAFT_649240</name>
</gene>
<feature type="compositionally biased region" description="Polar residues" evidence="7">
    <location>
        <begin position="7"/>
        <end position="16"/>
    </location>
</feature>
<dbReference type="PANTHER" id="PTHR23501:SF153">
    <property type="entry name" value="AFLATOXIN EFFLUX PUMP, PUTATIVE-RELATED"/>
    <property type="match status" value="1"/>
</dbReference>
<dbReference type="PROSITE" id="PS50850">
    <property type="entry name" value="MFS"/>
    <property type="match status" value="1"/>
</dbReference>
<dbReference type="OrthoDB" id="10021397at2759"/>
<evidence type="ECO:0000313" key="11">
    <source>
        <dbReference type="Proteomes" id="UP000717696"/>
    </source>
</evidence>
<keyword evidence="3 8" id="KW-0812">Transmembrane</keyword>
<evidence type="ECO:0000256" key="1">
    <source>
        <dbReference type="ARBA" id="ARBA00004141"/>
    </source>
</evidence>
<feature type="transmembrane region" description="Helical" evidence="8">
    <location>
        <begin position="211"/>
        <end position="232"/>
    </location>
</feature>
<dbReference type="FunFam" id="1.20.1250.20:FF:000196">
    <property type="entry name" value="MFS toxin efflux pump (AflT)"/>
    <property type="match status" value="1"/>
</dbReference>
<dbReference type="PANTHER" id="PTHR23501">
    <property type="entry name" value="MAJOR FACILITATOR SUPERFAMILY"/>
    <property type="match status" value="1"/>
</dbReference>
<keyword evidence="11" id="KW-1185">Reference proteome</keyword>
<sequence length="561" mass="60543">MALIGSVKQQQVQSNDPRGPEATPDLELDTKIAGHPEDAQRATIDDTVYPSGLKLTFTIGSVFVSMFLVSLDRMIIATATPQITDEFQSVTDIGWYGSAFLLTTCAFQLLFGKIYSFYSIKHTFLASIFLFEAGSALCGAAPSSVVFIVGRAVAGLGSAGILSGVMVVIVHCVPLHRRPLYQGMFGAVFGISSILGPLLGGVFTTKLTWRWCFYINLPFGVVAMVVIFFLLNLPPPAMTKLSTMQRLAQLDIVGTALIVPGTICLLLALQWGGSTYPWSDGRIKATLVLAGLLLSGFVVVQVLLPKTATVPPRIFKQRSIIAGFFSTTCVGSQMVLFVYFLPIWFQAIQGISAVDSGIRTLPLVLSMVIASILTGVFVHRVGYYTPFMIIGVCFMSVGAGLLNTLQMDISTPRLVGYQILYGWGMGCVAQVPNIAAQTVLPKPDVAIGGSLMFFSQTLGGAIFVSVGQNVLTNQLIRRLSSIPGFDRDMILKSGATSLTDLPASIKNTVLSAYNESLRQVFMMGLILVCLTMIGALAMEWRSTKENLNKQKLENEKDTGCD</sequence>
<evidence type="ECO:0000256" key="3">
    <source>
        <dbReference type="ARBA" id="ARBA00022692"/>
    </source>
</evidence>
<dbReference type="InterPro" id="IPR011701">
    <property type="entry name" value="MFS"/>
</dbReference>
<feature type="transmembrane region" description="Helical" evidence="8">
    <location>
        <begin position="55"/>
        <end position="72"/>
    </location>
</feature>
<protein>
    <submittedName>
        <fullName evidence="10">MFS aflatoxin efflux pump</fullName>
    </submittedName>
</protein>
<keyword evidence="6" id="KW-0325">Glycoprotein</keyword>
<dbReference type="Proteomes" id="UP000717696">
    <property type="component" value="Unassembled WGS sequence"/>
</dbReference>
<dbReference type="InterPro" id="IPR020846">
    <property type="entry name" value="MFS_dom"/>
</dbReference>
<comment type="subcellular location">
    <subcellularLocation>
        <location evidence="1">Membrane</location>
        <topology evidence="1">Multi-pass membrane protein</topology>
    </subcellularLocation>
</comment>
<dbReference type="Gene3D" id="1.20.1250.20">
    <property type="entry name" value="MFS general substrate transporter like domains"/>
    <property type="match status" value="2"/>
</dbReference>
<feature type="domain" description="Major facilitator superfamily (MFS) profile" evidence="9">
    <location>
        <begin position="58"/>
        <end position="543"/>
    </location>
</feature>
<feature type="transmembrane region" description="Helical" evidence="8">
    <location>
        <begin position="324"/>
        <end position="345"/>
    </location>
</feature>
<dbReference type="PRINTS" id="PR01036">
    <property type="entry name" value="TCRTETB"/>
</dbReference>
<feature type="transmembrane region" description="Helical" evidence="8">
    <location>
        <begin position="252"/>
        <end position="273"/>
    </location>
</feature>
<keyword evidence="4 8" id="KW-1133">Transmembrane helix</keyword>
<feature type="region of interest" description="Disordered" evidence="7">
    <location>
        <begin position="1"/>
        <end position="26"/>
    </location>
</feature>
<dbReference type="GO" id="GO:0005886">
    <property type="term" value="C:plasma membrane"/>
    <property type="evidence" value="ECO:0007669"/>
    <property type="project" value="TreeGrafter"/>
</dbReference>
<reference evidence="10" key="1">
    <citation type="journal article" date="2021" name="Nat. Commun.">
        <title>Genetic determinants of endophytism in the Arabidopsis root mycobiome.</title>
        <authorList>
            <person name="Mesny F."/>
            <person name="Miyauchi S."/>
            <person name="Thiergart T."/>
            <person name="Pickel B."/>
            <person name="Atanasova L."/>
            <person name="Karlsson M."/>
            <person name="Huettel B."/>
            <person name="Barry K.W."/>
            <person name="Haridas S."/>
            <person name="Chen C."/>
            <person name="Bauer D."/>
            <person name="Andreopoulos W."/>
            <person name="Pangilinan J."/>
            <person name="LaButti K."/>
            <person name="Riley R."/>
            <person name="Lipzen A."/>
            <person name="Clum A."/>
            <person name="Drula E."/>
            <person name="Henrissat B."/>
            <person name="Kohler A."/>
            <person name="Grigoriev I.V."/>
            <person name="Martin F.M."/>
            <person name="Hacquard S."/>
        </authorList>
    </citation>
    <scope>NUCLEOTIDE SEQUENCE</scope>
    <source>
        <strain evidence="10">MPI-CAGE-AT-0021</strain>
    </source>
</reference>
<evidence type="ECO:0000259" key="9">
    <source>
        <dbReference type="PROSITE" id="PS50850"/>
    </source>
</evidence>
<dbReference type="InterPro" id="IPR036259">
    <property type="entry name" value="MFS_trans_sf"/>
</dbReference>
<dbReference type="FunFam" id="1.20.1720.10:FF:000012">
    <property type="entry name" value="MFS toxin efflux pump (AflT)"/>
    <property type="match status" value="1"/>
</dbReference>
<feature type="transmembrane region" description="Helical" evidence="8">
    <location>
        <begin position="383"/>
        <end position="402"/>
    </location>
</feature>
<proteinExistence type="predicted"/>
<organism evidence="10 11">
    <name type="scientific">Dactylonectria estremocensis</name>
    <dbReference type="NCBI Taxonomy" id="1079267"/>
    <lineage>
        <taxon>Eukaryota</taxon>
        <taxon>Fungi</taxon>
        <taxon>Dikarya</taxon>
        <taxon>Ascomycota</taxon>
        <taxon>Pezizomycotina</taxon>
        <taxon>Sordariomycetes</taxon>
        <taxon>Hypocreomycetidae</taxon>
        <taxon>Hypocreales</taxon>
        <taxon>Nectriaceae</taxon>
        <taxon>Dactylonectria</taxon>
    </lineage>
</organism>
<evidence type="ECO:0000256" key="4">
    <source>
        <dbReference type="ARBA" id="ARBA00022989"/>
    </source>
</evidence>
<dbReference type="SUPFAM" id="SSF103473">
    <property type="entry name" value="MFS general substrate transporter"/>
    <property type="match status" value="1"/>
</dbReference>
<dbReference type="EMBL" id="JAGMUU010000028">
    <property type="protein sequence ID" value="KAH7120404.1"/>
    <property type="molecule type" value="Genomic_DNA"/>
</dbReference>
<feature type="transmembrane region" description="Helical" evidence="8">
    <location>
        <begin position="156"/>
        <end position="176"/>
    </location>
</feature>
<comment type="caution">
    <text evidence="10">The sequence shown here is derived from an EMBL/GenBank/DDBJ whole genome shotgun (WGS) entry which is preliminary data.</text>
</comment>
<keyword evidence="2" id="KW-0813">Transport</keyword>
<evidence type="ECO:0000256" key="6">
    <source>
        <dbReference type="ARBA" id="ARBA00023180"/>
    </source>
</evidence>
<evidence type="ECO:0000256" key="2">
    <source>
        <dbReference type="ARBA" id="ARBA00022448"/>
    </source>
</evidence>
<dbReference type="GO" id="GO:0022857">
    <property type="term" value="F:transmembrane transporter activity"/>
    <property type="evidence" value="ECO:0007669"/>
    <property type="project" value="InterPro"/>
</dbReference>
<accession>A0A9P9DK64</accession>
<feature type="transmembrane region" description="Helical" evidence="8">
    <location>
        <begin position="357"/>
        <end position="377"/>
    </location>
</feature>
<dbReference type="CDD" id="cd17502">
    <property type="entry name" value="MFS_Azr1_MDR_like"/>
    <property type="match status" value="1"/>
</dbReference>
<evidence type="ECO:0000256" key="8">
    <source>
        <dbReference type="SAM" id="Phobius"/>
    </source>
</evidence>
<feature type="transmembrane region" description="Helical" evidence="8">
    <location>
        <begin position="182"/>
        <end position="204"/>
    </location>
</feature>
<feature type="transmembrane region" description="Helical" evidence="8">
    <location>
        <begin position="451"/>
        <end position="471"/>
    </location>
</feature>